<reference evidence="1 2" key="1">
    <citation type="submission" date="2019-05" db="EMBL/GenBank/DDBJ databases">
        <title>Another draft genome of Portunus trituberculatus and its Hox gene families provides insights of decapod evolution.</title>
        <authorList>
            <person name="Jeong J.-H."/>
            <person name="Song I."/>
            <person name="Kim S."/>
            <person name="Choi T."/>
            <person name="Kim D."/>
            <person name="Ryu S."/>
            <person name="Kim W."/>
        </authorList>
    </citation>
    <scope>NUCLEOTIDE SEQUENCE [LARGE SCALE GENOMIC DNA]</scope>
    <source>
        <tissue evidence="1">Muscle</tissue>
    </source>
</reference>
<name>A0A5B7FMF7_PORTR</name>
<dbReference type="AlphaFoldDB" id="A0A5B7FMF7"/>
<protein>
    <submittedName>
        <fullName evidence="1">Uncharacterized protein</fullName>
    </submittedName>
</protein>
<dbReference type="EMBL" id="VSRR010007249">
    <property type="protein sequence ID" value="MPC46517.1"/>
    <property type="molecule type" value="Genomic_DNA"/>
</dbReference>
<gene>
    <name evidence="1" type="ORF">E2C01_040237</name>
</gene>
<comment type="caution">
    <text evidence="1">The sequence shown here is derived from an EMBL/GenBank/DDBJ whole genome shotgun (WGS) entry which is preliminary data.</text>
</comment>
<sequence>MTNADDDDDDVSVVSLQCSVSSLGLQKFSGLVRPSSVTPCGPPGRLVLPLGPSSVGWLTLWSEIFVPDRLKNVTLGLLNGSQCLTIKAIGEDTSKPVIPPPSLPPPPPLPEVVVVVVVAALIHETRGQICHEVISDINCYYCYCYYYYCYYWT</sequence>
<accession>A0A5B7FMF7</accession>
<proteinExistence type="predicted"/>
<dbReference type="Proteomes" id="UP000324222">
    <property type="component" value="Unassembled WGS sequence"/>
</dbReference>
<organism evidence="1 2">
    <name type="scientific">Portunus trituberculatus</name>
    <name type="common">Swimming crab</name>
    <name type="synonym">Neptunus trituberculatus</name>
    <dbReference type="NCBI Taxonomy" id="210409"/>
    <lineage>
        <taxon>Eukaryota</taxon>
        <taxon>Metazoa</taxon>
        <taxon>Ecdysozoa</taxon>
        <taxon>Arthropoda</taxon>
        <taxon>Crustacea</taxon>
        <taxon>Multicrustacea</taxon>
        <taxon>Malacostraca</taxon>
        <taxon>Eumalacostraca</taxon>
        <taxon>Eucarida</taxon>
        <taxon>Decapoda</taxon>
        <taxon>Pleocyemata</taxon>
        <taxon>Brachyura</taxon>
        <taxon>Eubrachyura</taxon>
        <taxon>Portunoidea</taxon>
        <taxon>Portunidae</taxon>
        <taxon>Portuninae</taxon>
        <taxon>Portunus</taxon>
    </lineage>
</organism>
<evidence type="ECO:0000313" key="1">
    <source>
        <dbReference type="EMBL" id="MPC46517.1"/>
    </source>
</evidence>
<evidence type="ECO:0000313" key="2">
    <source>
        <dbReference type="Proteomes" id="UP000324222"/>
    </source>
</evidence>
<keyword evidence="2" id="KW-1185">Reference proteome</keyword>